<reference evidence="10 11" key="1">
    <citation type="submission" date="2018-10" db="EMBL/GenBank/DDBJ databases">
        <title>Proposal of Lysobacter pythonis sp. nov. isolated from royal pythons (Python regius).</title>
        <authorList>
            <person name="Hans-Juergen B."/>
            <person name="Huptas C."/>
            <person name="Sandra B."/>
            <person name="Igor L."/>
            <person name="Joachim S."/>
            <person name="Siegfried S."/>
            <person name="Mareike W."/>
            <person name="Peter K."/>
        </authorList>
    </citation>
    <scope>NUCLEOTIDE SEQUENCE [LARGE SCALE GENOMIC DNA]</scope>
    <source>
        <strain evidence="10 11">4284/11</strain>
    </source>
</reference>
<evidence type="ECO:0000256" key="8">
    <source>
        <dbReference type="SAM" id="SignalP"/>
    </source>
</evidence>
<evidence type="ECO:0000256" key="2">
    <source>
        <dbReference type="ARBA" id="ARBA00022670"/>
    </source>
</evidence>
<dbReference type="SUPFAM" id="SSF51126">
    <property type="entry name" value="Pectin lyase-like"/>
    <property type="match status" value="1"/>
</dbReference>
<dbReference type="GO" id="GO:0004252">
    <property type="term" value="F:serine-type endopeptidase activity"/>
    <property type="evidence" value="ECO:0007669"/>
    <property type="project" value="UniProtKB-UniRule"/>
</dbReference>
<evidence type="ECO:0000256" key="3">
    <source>
        <dbReference type="ARBA" id="ARBA00022729"/>
    </source>
</evidence>
<dbReference type="PANTHER" id="PTHR43806:SF11">
    <property type="entry name" value="CEREVISIN-RELATED"/>
    <property type="match status" value="1"/>
</dbReference>
<evidence type="ECO:0000256" key="1">
    <source>
        <dbReference type="ARBA" id="ARBA00011073"/>
    </source>
</evidence>
<dbReference type="Proteomes" id="UP000275012">
    <property type="component" value="Unassembled WGS sequence"/>
</dbReference>
<dbReference type="InterPro" id="IPR006315">
    <property type="entry name" value="OM_autotransptr_brl_dom"/>
</dbReference>
<dbReference type="PROSITE" id="PS51208">
    <property type="entry name" value="AUTOTRANSPORTER"/>
    <property type="match status" value="1"/>
</dbReference>
<evidence type="ECO:0000256" key="5">
    <source>
        <dbReference type="ARBA" id="ARBA00022825"/>
    </source>
</evidence>
<accession>A0A3M2HN25</accession>
<comment type="caution">
    <text evidence="10">The sequence shown here is derived from an EMBL/GenBank/DDBJ whole genome shotgun (WGS) entry which is preliminary data.</text>
</comment>
<dbReference type="InterPro" id="IPR000209">
    <property type="entry name" value="Peptidase_S8/S53_dom"/>
</dbReference>
<organism evidence="10 11">
    <name type="scientific">Solilutibacter pythonis</name>
    <dbReference type="NCBI Taxonomy" id="2483112"/>
    <lineage>
        <taxon>Bacteria</taxon>
        <taxon>Pseudomonadati</taxon>
        <taxon>Pseudomonadota</taxon>
        <taxon>Gammaproteobacteria</taxon>
        <taxon>Lysobacterales</taxon>
        <taxon>Lysobacteraceae</taxon>
        <taxon>Solilutibacter</taxon>
    </lineage>
</organism>
<evidence type="ECO:0000313" key="10">
    <source>
        <dbReference type="EMBL" id="RMH91111.1"/>
    </source>
</evidence>
<dbReference type="Gene3D" id="2.40.128.130">
    <property type="entry name" value="Autotransporter beta-domain"/>
    <property type="match status" value="1"/>
</dbReference>
<sequence length="1117" mass="117851">MRCPHAIYEERFMPPIPLSRSRLFQAIAYSMLAAAPAMAQSPLPSLAPTSGNECSGPSAAGRLECQNRLMNQLQFKSVPAQPFAGTASPALNATANINGELGNPDSWRTDEFEQDWGLGAINAQYAYARGLTGEGIRVGLFDSGVGLQHPEFAGKDNRGLKIGDLLPDGTRCAPDKYLGGDTACFGTDGGRPSIDALYIDPSIASDLREPYASNGGKIVLEYGSHGTHVAGTMAANRDGQGMHGVAFNATFNSARLFADSLTQVDLLCLYLGLCKSTAIGPDNSAIVDMYQQMNADNVRAINHSWGLSREPTSAAGQDALYKNPANASRWETIRDGSLANGMIQVWAAGNSRTNKTPESSPIAGAYASLPRHMPELEQYWVSVVNVNKTGDDANPYVLSDRSMKCGLSMNWCLAAPGTTITSSVYGGYAVIDDTKDLPDGNVALPGIDKLVPEFDYDDYSGTSMAAPHVTGALALLFQRYPYLTNPQVRDVMLTTATDMGAPGVDEVYGWGMLNLKKAIEGYGQFRVDTDVVMNQKAGGTHIWNDARVWDDWSNDIGGPGRLSFDSQAGGWLRLSGSNDFNGLTVKGGVLELTGNNTLAGDVQVNGGLLLVNGDGQLHNSVNVNAGGALGGSGVIKGDVDVAGTIAPGNSIGTLTIDGNHVQKADSFFNVEMRPPSETDMLKVTGTTTLEGGTVRAIRMPGVFMLGQTYHFLNAQGGITGTFAGVDVSGLSPFLGMNLRYSANDVFADMVRAARLASVATTWNQKQTAGALDALADGNTLFQAMVLLPDAASANAAFDQLSGEAHPTTRAILADDSRHLRGAALSRARTGHDAFTGQSAGPGFSVWANMLSNGGSLAGDGNSAYARYSGYQMLVGGDYQLDAGWRFGVLGGMGRTNAGIGARDSKVEVRSRVIGLYGGQRWGGFGLQAGYTHSWHDLDSQRNVRFANFSDSLKGNYDATTSQAFVEAGYLFGNDAWQAEPYLQYANVRVKSDGFAETGGLAALSATNATSKLNLTTGGVRFSANLKSAQQAQSWLSLRAGLAYRQASGDLTPASGMRLAGGNGFSVHGTPIAKKATIGELGIGARLGERSLLELGYSGQFADEGSDHGANARLTIKF</sequence>
<protein>
    <submittedName>
        <fullName evidence="10">Autotransporter domain-containing protein</fullName>
    </submittedName>
</protein>
<dbReference type="NCBIfam" id="TIGR01414">
    <property type="entry name" value="autotrans_barl"/>
    <property type="match status" value="1"/>
</dbReference>
<evidence type="ECO:0000256" key="6">
    <source>
        <dbReference type="PIRSR" id="PIRSR615500-1"/>
    </source>
</evidence>
<dbReference type="InterPro" id="IPR015500">
    <property type="entry name" value="Peptidase_S8_subtilisin-rel"/>
</dbReference>
<feature type="chain" id="PRO_5018065241" evidence="8">
    <location>
        <begin position="40"/>
        <end position="1117"/>
    </location>
</feature>
<keyword evidence="2 7" id="KW-0645">Protease</keyword>
<dbReference type="SUPFAM" id="SSF103515">
    <property type="entry name" value="Autotransporter"/>
    <property type="match status" value="1"/>
</dbReference>
<evidence type="ECO:0000256" key="7">
    <source>
        <dbReference type="PROSITE-ProRule" id="PRU01240"/>
    </source>
</evidence>
<dbReference type="InterPro" id="IPR050131">
    <property type="entry name" value="Peptidase_S8_subtilisin-like"/>
</dbReference>
<feature type="signal peptide" evidence="8">
    <location>
        <begin position="1"/>
        <end position="39"/>
    </location>
</feature>
<dbReference type="InterPro" id="IPR005546">
    <property type="entry name" value="Autotransporte_beta"/>
</dbReference>
<gene>
    <name evidence="10" type="ORF">EBB59_08185</name>
</gene>
<dbReference type="Pfam" id="PF00082">
    <property type="entry name" value="Peptidase_S8"/>
    <property type="match status" value="1"/>
</dbReference>
<dbReference type="CDD" id="cd04848">
    <property type="entry name" value="Peptidases_S8_Autotransporter_serine_protease_like"/>
    <property type="match status" value="1"/>
</dbReference>
<dbReference type="Gene3D" id="3.40.50.200">
    <property type="entry name" value="Peptidase S8/S53 domain"/>
    <property type="match status" value="1"/>
</dbReference>
<feature type="domain" description="Autotransporter" evidence="9">
    <location>
        <begin position="838"/>
        <end position="1117"/>
    </location>
</feature>
<feature type="active site" description="Charge relay system" evidence="6 7">
    <location>
        <position position="142"/>
    </location>
</feature>
<dbReference type="InterPro" id="IPR034061">
    <property type="entry name" value="Peptidases_S8_Autotransporter"/>
</dbReference>
<dbReference type="PROSITE" id="PS51892">
    <property type="entry name" value="SUBTILASE"/>
    <property type="match status" value="1"/>
</dbReference>
<proteinExistence type="inferred from homology"/>
<comment type="similarity">
    <text evidence="1 7">Belongs to the peptidase S8 family.</text>
</comment>
<feature type="active site" description="Charge relay system" evidence="6 7">
    <location>
        <position position="225"/>
    </location>
</feature>
<dbReference type="InterPro" id="IPR011050">
    <property type="entry name" value="Pectin_lyase_fold/virulence"/>
</dbReference>
<dbReference type="InterPro" id="IPR036852">
    <property type="entry name" value="Peptidase_S8/S53_dom_sf"/>
</dbReference>
<keyword evidence="11" id="KW-1185">Reference proteome</keyword>
<evidence type="ECO:0000313" key="11">
    <source>
        <dbReference type="Proteomes" id="UP000275012"/>
    </source>
</evidence>
<keyword evidence="3 8" id="KW-0732">Signal</keyword>
<evidence type="ECO:0000256" key="4">
    <source>
        <dbReference type="ARBA" id="ARBA00022801"/>
    </source>
</evidence>
<dbReference type="SUPFAM" id="SSF52743">
    <property type="entry name" value="Subtilisin-like"/>
    <property type="match status" value="1"/>
</dbReference>
<dbReference type="AlphaFoldDB" id="A0A3M2HN25"/>
<dbReference type="PRINTS" id="PR00723">
    <property type="entry name" value="SUBTILISIN"/>
</dbReference>
<dbReference type="GO" id="GO:0019867">
    <property type="term" value="C:outer membrane"/>
    <property type="evidence" value="ECO:0007669"/>
    <property type="project" value="InterPro"/>
</dbReference>
<keyword evidence="4 7" id="KW-0378">Hydrolase</keyword>
<evidence type="ECO:0000259" key="9">
    <source>
        <dbReference type="PROSITE" id="PS51208"/>
    </source>
</evidence>
<dbReference type="InterPro" id="IPR036709">
    <property type="entry name" value="Autotransporte_beta_dom_sf"/>
</dbReference>
<feature type="active site" description="Charge relay system" evidence="6 7">
    <location>
        <position position="463"/>
    </location>
</feature>
<dbReference type="SMART" id="SM00869">
    <property type="entry name" value="Autotransporter"/>
    <property type="match status" value="1"/>
</dbReference>
<dbReference type="PROSITE" id="PS00138">
    <property type="entry name" value="SUBTILASE_SER"/>
    <property type="match status" value="1"/>
</dbReference>
<name>A0A3M2HN25_9GAMM</name>
<dbReference type="Pfam" id="PF03797">
    <property type="entry name" value="Autotransporter"/>
    <property type="match status" value="1"/>
</dbReference>
<dbReference type="InterPro" id="IPR023828">
    <property type="entry name" value="Peptidase_S8_Ser-AS"/>
</dbReference>
<keyword evidence="5 7" id="KW-0720">Serine protease</keyword>
<dbReference type="GO" id="GO:0006508">
    <property type="term" value="P:proteolysis"/>
    <property type="evidence" value="ECO:0007669"/>
    <property type="project" value="UniProtKB-KW"/>
</dbReference>
<dbReference type="EMBL" id="RFLY01000010">
    <property type="protein sequence ID" value="RMH91111.1"/>
    <property type="molecule type" value="Genomic_DNA"/>
</dbReference>
<dbReference type="PANTHER" id="PTHR43806">
    <property type="entry name" value="PEPTIDASE S8"/>
    <property type="match status" value="1"/>
</dbReference>
<dbReference type="PROSITE" id="PS00137">
    <property type="entry name" value="SUBTILASE_HIS"/>
    <property type="match status" value="1"/>
</dbReference>
<dbReference type="InterPro" id="IPR022398">
    <property type="entry name" value="Peptidase_S8_His-AS"/>
</dbReference>